<dbReference type="EMBL" id="CP000545">
    <property type="protein sequence ID" value="ABN00581.2"/>
    <property type="molecule type" value="Genomic_DNA"/>
</dbReference>
<dbReference type="PROSITE" id="PS00138">
    <property type="entry name" value="SUBTILASE_SER"/>
    <property type="match status" value="1"/>
</dbReference>
<sequence length="766" mass="80265">MKEIVLSAVFVRRVVRNRNDTRPDATPCGSRNGLRRIERGLFARHMNGIPKHLTRGGRMCRVRSARTPGETAPRRRRPSKGENHVTVNARLAASPCIGCTPRVPIRRSASSHLSSSFSWGFKMQRTQHVNRLFSKRFALSPLPLAIAVALSPLLAHAAPDWVPTRTDAFLIARAPAAAASQTLAKTAPSYALNMIGTPELADTNVTPLELSQPLRVTIVLKSRNEAQLDSLVREVNQPGSANYRKYLTPEQFKARFAPTDAQVRAVVAHLKANGFGDITVSANNKLIFAQGNASNAERGFHTTLKRFSYRGKAVYANDSAALVPASLSPVVESVLGLQSAAVPHRLIHRGTPADARIQTDAITKNATASGTQTGHQPTDFAQIYNASGLPAATNTTVGIITWGDMTQTIADLNTFTRNAGLPNVNTAVVAGSSGTLADDGDPGEWDLDSQTIIGTSGGVKQLIFYAAVNGDSNDSGLTNATLTAAYNKAVTDNVAKVINVSLGEDEAAANSDGSLAANDAVFKQAVAQGQIFSVSSGDAGVYQWSTSPYGAPGYVGTYSGGKVTTKINLAKYSVSSPASSPYVVAVGGTTLSTSGTTTWAGETVWNEGLAYADVSSSGQPLDNAVRLWATGGGVSGYEAAPSWQTAALGSSVTKRVVPDVAFDAAQSTGAYLVINGQPNQLVGGTSLASPIFVGGWARVESANGNGLGLPTSAFYQGLPGNPSLVHDVTSGNNGYNSYGYSAKSGWDDDTGFGSLDFAKVSASSVK</sequence>
<keyword evidence="6" id="KW-0865">Zymogen</keyword>
<dbReference type="GO" id="GO:0046872">
    <property type="term" value="F:metal ion binding"/>
    <property type="evidence" value="ECO:0007669"/>
    <property type="project" value="UniProtKB-UniRule"/>
</dbReference>
<proteinExistence type="predicted"/>
<organism evidence="10 11">
    <name type="scientific">Burkholderia mallei (strain NCTC 10229)</name>
    <dbReference type="NCBI Taxonomy" id="412022"/>
    <lineage>
        <taxon>Bacteria</taxon>
        <taxon>Pseudomonadati</taxon>
        <taxon>Pseudomonadota</taxon>
        <taxon>Betaproteobacteria</taxon>
        <taxon>Burkholderiales</taxon>
        <taxon>Burkholderiaceae</taxon>
        <taxon>Burkholderia</taxon>
        <taxon>pseudomallei group</taxon>
    </lineage>
</organism>
<dbReference type="PANTHER" id="PTHR14218">
    <property type="entry name" value="PROTEASE S8 TRIPEPTIDYL PEPTIDASE I CLN2"/>
    <property type="match status" value="1"/>
</dbReference>
<evidence type="ECO:0000259" key="9">
    <source>
        <dbReference type="PROSITE" id="PS51695"/>
    </source>
</evidence>
<dbReference type="HOGENOM" id="CLU_012501_0_0_4"/>
<keyword evidence="4 7" id="KW-0720">Serine protease</keyword>
<dbReference type="CDD" id="cd04056">
    <property type="entry name" value="Peptidases_S53"/>
    <property type="match status" value="1"/>
</dbReference>
<evidence type="ECO:0000256" key="5">
    <source>
        <dbReference type="ARBA" id="ARBA00022837"/>
    </source>
</evidence>
<feature type="active site" description="Charge relay system" evidence="7">
    <location>
        <position position="448"/>
    </location>
</feature>
<dbReference type="PROSITE" id="PS51695">
    <property type="entry name" value="SEDOLISIN"/>
    <property type="match status" value="1"/>
</dbReference>
<dbReference type="PANTHER" id="PTHR14218:SF15">
    <property type="entry name" value="TRIPEPTIDYL-PEPTIDASE 1"/>
    <property type="match status" value="1"/>
</dbReference>
<evidence type="ECO:0000256" key="8">
    <source>
        <dbReference type="SAM" id="MobiDB-lite"/>
    </source>
</evidence>
<dbReference type="AlphaFoldDB" id="A2S063"/>
<gene>
    <name evidence="10" type="ordered locus">BMA10229_1531</name>
</gene>
<feature type="binding site" evidence="7">
    <location>
        <position position="747"/>
    </location>
    <ligand>
        <name>Ca(2+)</name>
        <dbReference type="ChEBI" id="CHEBI:29108"/>
    </ligand>
</feature>
<evidence type="ECO:0000256" key="6">
    <source>
        <dbReference type="ARBA" id="ARBA00023145"/>
    </source>
</evidence>
<dbReference type="SMART" id="SM00944">
    <property type="entry name" value="Pro-kuma_activ"/>
    <property type="match status" value="1"/>
</dbReference>
<feature type="domain" description="Peptidase S53" evidence="9">
    <location>
        <begin position="374"/>
        <end position="766"/>
    </location>
</feature>
<dbReference type="GO" id="GO:0004252">
    <property type="term" value="F:serine-type endopeptidase activity"/>
    <property type="evidence" value="ECO:0007669"/>
    <property type="project" value="UniProtKB-UniRule"/>
</dbReference>
<dbReference type="Proteomes" id="UP000002283">
    <property type="component" value="Chromosome II"/>
</dbReference>
<dbReference type="InterPro" id="IPR036852">
    <property type="entry name" value="Peptidase_S8/S53_dom_sf"/>
</dbReference>
<dbReference type="Gene3D" id="3.40.50.200">
    <property type="entry name" value="Peptidase S8/S53 domain"/>
    <property type="match status" value="1"/>
</dbReference>
<reference evidence="10 11" key="1">
    <citation type="submission" date="2007-01" db="EMBL/GenBank/DDBJ databases">
        <authorList>
            <person name="DeShazer D."/>
            <person name="Woods D.E."/>
            <person name="Nierman W.C."/>
        </authorList>
    </citation>
    <scope>NUCLEOTIDE SEQUENCE [LARGE SCALE GENOMIC DNA]</scope>
    <source>
        <strain evidence="10 11">NCTC 10229</strain>
    </source>
</reference>
<evidence type="ECO:0000256" key="7">
    <source>
        <dbReference type="PROSITE-ProRule" id="PRU01032"/>
    </source>
</evidence>
<dbReference type="KEGG" id="bml:BMA10229_1531"/>
<keyword evidence="3 7" id="KW-0378">Hydrolase</keyword>
<dbReference type="Pfam" id="PF09286">
    <property type="entry name" value="Pro-kuma_activ"/>
    <property type="match status" value="1"/>
</dbReference>
<feature type="active site" description="Charge relay system" evidence="7">
    <location>
        <position position="444"/>
    </location>
</feature>
<dbReference type="InterPro" id="IPR015366">
    <property type="entry name" value="S53_propep"/>
</dbReference>
<dbReference type="GO" id="GO:0006508">
    <property type="term" value="P:proteolysis"/>
    <property type="evidence" value="ECO:0007669"/>
    <property type="project" value="UniProtKB-KW"/>
</dbReference>
<feature type="region of interest" description="Disordered" evidence="8">
    <location>
        <begin position="64"/>
        <end position="83"/>
    </location>
</feature>
<comment type="cofactor">
    <cofactor evidence="7">
        <name>Ca(2+)</name>
        <dbReference type="ChEBI" id="CHEBI:29108"/>
    </cofactor>
    <text evidence="7">Binds 1 Ca(2+) ion per subunit.</text>
</comment>
<feature type="binding site" evidence="7">
    <location>
        <position position="727"/>
    </location>
    <ligand>
        <name>Ca(2+)</name>
        <dbReference type="ChEBI" id="CHEBI:29108"/>
    </ligand>
</feature>
<dbReference type="CDD" id="cd11377">
    <property type="entry name" value="Pro-peptidase_S53"/>
    <property type="match status" value="1"/>
</dbReference>
<dbReference type="SUPFAM" id="SSF54897">
    <property type="entry name" value="Protease propeptides/inhibitors"/>
    <property type="match status" value="1"/>
</dbReference>
<dbReference type="SUPFAM" id="SSF52743">
    <property type="entry name" value="Subtilisin-like"/>
    <property type="match status" value="1"/>
</dbReference>
<dbReference type="GO" id="GO:0008240">
    <property type="term" value="F:tripeptidyl-peptidase activity"/>
    <property type="evidence" value="ECO:0007669"/>
    <property type="project" value="TreeGrafter"/>
</dbReference>
<evidence type="ECO:0000313" key="10">
    <source>
        <dbReference type="EMBL" id="ABN00581.2"/>
    </source>
</evidence>
<evidence type="ECO:0000256" key="1">
    <source>
        <dbReference type="ARBA" id="ARBA00022670"/>
    </source>
</evidence>
<keyword evidence="2 7" id="KW-0479">Metal-binding</keyword>
<keyword evidence="1 7" id="KW-0645">Protease</keyword>
<dbReference type="InterPro" id="IPR050819">
    <property type="entry name" value="Tripeptidyl-peptidase_I"/>
</dbReference>
<feature type="active site" description="Charge relay system" evidence="7">
    <location>
        <position position="686"/>
    </location>
</feature>
<evidence type="ECO:0000256" key="3">
    <source>
        <dbReference type="ARBA" id="ARBA00022801"/>
    </source>
</evidence>
<feature type="binding site" evidence="7">
    <location>
        <position position="745"/>
    </location>
    <ligand>
        <name>Ca(2+)</name>
        <dbReference type="ChEBI" id="CHEBI:29108"/>
    </ligand>
</feature>
<evidence type="ECO:0000256" key="2">
    <source>
        <dbReference type="ARBA" id="ARBA00022723"/>
    </source>
</evidence>
<dbReference type="InterPro" id="IPR030400">
    <property type="entry name" value="Sedolisin_dom"/>
</dbReference>
<keyword evidence="5 7" id="KW-0106">Calcium</keyword>
<evidence type="ECO:0000256" key="4">
    <source>
        <dbReference type="ARBA" id="ARBA00022825"/>
    </source>
</evidence>
<accession>A2S063</accession>
<feature type="binding site" evidence="7">
    <location>
        <position position="728"/>
    </location>
    <ligand>
        <name>Ca(2+)</name>
        <dbReference type="ChEBI" id="CHEBI:29108"/>
    </ligand>
</feature>
<dbReference type="InterPro" id="IPR023828">
    <property type="entry name" value="Peptidase_S8_Ser-AS"/>
</dbReference>
<name>A2S063_BURM9</name>
<evidence type="ECO:0000313" key="11">
    <source>
        <dbReference type="Proteomes" id="UP000002283"/>
    </source>
</evidence>
<protein>
    <submittedName>
        <fullName evidence="10">Serine protease, subtilase family</fullName>
    </submittedName>
</protein>